<dbReference type="EMBL" id="JAEUBE010000158">
    <property type="protein sequence ID" value="KAH3668371.1"/>
    <property type="molecule type" value="Genomic_DNA"/>
</dbReference>
<dbReference type="RefSeq" id="XP_046062785.1">
    <property type="nucleotide sequence ID" value="XM_046202961.1"/>
</dbReference>
<dbReference type="GeneID" id="70234092"/>
<organism evidence="2 3">
    <name type="scientific">Ogataea philodendri</name>
    <dbReference type="NCBI Taxonomy" id="1378263"/>
    <lineage>
        <taxon>Eukaryota</taxon>
        <taxon>Fungi</taxon>
        <taxon>Dikarya</taxon>
        <taxon>Ascomycota</taxon>
        <taxon>Saccharomycotina</taxon>
        <taxon>Pichiomycetes</taxon>
        <taxon>Pichiales</taxon>
        <taxon>Pichiaceae</taxon>
        <taxon>Ogataea</taxon>
    </lineage>
</organism>
<dbReference type="AlphaFoldDB" id="A0A9P8T708"/>
<dbReference type="Proteomes" id="UP000769157">
    <property type="component" value="Unassembled WGS sequence"/>
</dbReference>
<protein>
    <submittedName>
        <fullName evidence="2">Uncharacterized protein</fullName>
    </submittedName>
</protein>
<reference evidence="2" key="2">
    <citation type="submission" date="2021-01" db="EMBL/GenBank/DDBJ databases">
        <authorList>
            <person name="Schikora-Tamarit M.A."/>
        </authorList>
    </citation>
    <scope>NUCLEOTIDE SEQUENCE</scope>
    <source>
        <strain evidence="2">CBS6075</strain>
    </source>
</reference>
<evidence type="ECO:0000256" key="1">
    <source>
        <dbReference type="SAM" id="MobiDB-lite"/>
    </source>
</evidence>
<gene>
    <name evidence="2" type="ORF">OGAPHI_002125</name>
</gene>
<evidence type="ECO:0000313" key="2">
    <source>
        <dbReference type="EMBL" id="KAH3668371.1"/>
    </source>
</evidence>
<evidence type="ECO:0000313" key="3">
    <source>
        <dbReference type="Proteomes" id="UP000769157"/>
    </source>
</evidence>
<feature type="region of interest" description="Disordered" evidence="1">
    <location>
        <begin position="205"/>
        <end position="227"/>
    </location>
</feature>
<keyword evidence="3" id="KW-1185">Reference proteome</keyword>
<proteinExistence type="predicted"/>
<reference evidence="2" key="1">
    <citation type="journal article" date="2021" name="Open Biol.">
        <title>Shared evolutionary footprints suggest mitochondrial oxidative damage underlies multiple complex I losses in fungi.</title>
        <authorList>
            <person name="Schikora-Tamarit M.A."/>
            <person name="Marcet-Houben M."/>
            <person name="Nosek J."/>
            <person name="Gabaldon T."/>
        </authorList>
    </citation>
    <scope>NUCLEOTIDE SEQUENCE</scope>
    <source>
        <strain evidence="2">CBS6075</strain>
    </source>
</reference>
<accession>A0A9P8T708</accession>
<sequence>MFGNMVPNVADDVLADCFMDGESSLWGSRRWSTMTVWSTVGVREFVFGTDCVFRWRENTEARLVADGGGDGGVGDFGIVLMMTGFSKLSASDSMAMAPLVLFLYIFLRKNARSSSRARATSPTTVNTPATFPLWSKKESDFPVPLDVFPEREPDGSFVDDGELESAVDEGVYVIVVLIMVVTYAVATPDPCVEVRKDEVEVMTEWMDDEEEVEEEDEEADDDEDDDDEVVEELVVELDEVMELEDELVDDEDSVVEEEGVEELDVVELSMEDVLEEDSDAVDEVGDSEDDTEDEVVVCATEVEELSDEDVVEELAEVLDSDELDWELLEAVSGSQK</sequence>
<name>A0A9P8T708_9ASCO</name>
<comment type="caution">
    <text evidence="2">The sequence shown here is derived from an EMBL/GenBank/DDBJ whole genome shotgun (WGS) entry which is preliminary data.</text>
</comment>